<dbReference type="InterPro" id="IPR053930">
    <property type="entry name" value="RapZ-like_N"/>
</dbReference>
<dbReference type="PIRSF" id="PIRSF005052">
    <property type="entry name" value="P-loopkin"/>
    <property type="match status" value="1"/>
</dbReference>
<proteinExistence type="inferred from homology"/>
<protein>
    <recommendedName>
        <fullName evidence="7">Nucleotide-binding protein</fullName>
    </recommendedName>
</protein>
<gene>
    <name evidence="6" type="ORF">LCGC14_2855660</name>
</gene>
<dbReference type="PANTHER" id="PTHR30448:SF0">
    <property type="entry name" value="RNASE ADAPTER PROTEIN RAPZ"/>
    <property type="match status" value="1"/>
</dbReference>
<evidence type="ECO:0000313" key="6">
    <source>
        <dbReference type="EMBL" id="KKK77235.1"/>
    </source>
</evidence>
<evidence type="ECO:0008006" key="7">
    <source>
        <dbReference type="Google" id="ProtNLM"/>
    </source>
</evidence>
<evidence type="ECO:0000256" key="3">
    <source>
        <dbReference type="ARBA" id="ARBA00023134"/>
    </source>
</evidence>
<dbReference type="AlphaFoldDB" id="A0A0F8YTV4"/>
<dbReference type="HAMAP" id="MF_00636">
    <property type="entry name" value="RapZ_like"/>
    <property type="match status" value="1"/>
</dbReference>
<comment type="caution">
    <text evidence="6">The sequence shown here is derived from an EMBL/GenBank/DDBJ whole genome shotgun (WGS) entry which is preliminary data.</text>
</comment>
<accession>A0A0F8YTV4</accession>
<evidence type="ECO:0000259" key="4">
    <source>
        <dbReference type="Pfam" id="PF03668"/>
    </source>
</evidence>
<organism evidence="6">
    <name type="scientific">marine sediment metagenome</name>
    <dbReference type="NCBI Taxonomy" id="412755"/>
    <lineage>
        <taxon>unclassified sequences</taxon>
        <taxon>metagenomes</taxon>
        <taxon>ecological metagenomes</taxon>
    </lineage>
</organism>
<dbReference type="SUPFAM" id="SSF52540">
    <property type="entry name" value="P-loop containing nucleoside triphosphate hydrolases"/>
    <property type="match status" value="1"/>
</dbReference>
<dbReference type="GO" id="GO:0005524">
    <property type="term" value="F:ATP binding"/>
    <property type="evidence" value="ECO:0007669"/>
    <property type="project" value="UniProtKB-KW"/>
</dbReference>
<name>A0A0F8YTV4_9ZZZZ</name>
<sequence length="284" mass="31662">MKPLVLIVTGLSGSGKTIALRALEDSGFSCVDNLPPQLMDSYASTVTQSGKRGQVAVGIDIREKDLLHVMDNVLPLLRGKCDLKVLFLEAETDVLLRRFKETRRPHPLVQGEVSGLEEAITLEKGLMSSMREGADRIVDTSSFTPHQLRQYISSVYGEGTPGGDMRVTVMSFGFKYGLPQGIDMLLDVRFLPNPHFIPELRGLTGKDAPVRDFVLDKEVTREFIKRISDLLDFLVPHYRREGKAYLTIGIGCTGGRHRSTAIVERLAQMLRNDKTDVNVLHRDL</sequence>
<dbReference type="NCBIfam" id="NF003828">
    <property type="entry name" value="PRK05416.1"/>
    <property type="match status" value="1"/>
</dbReference>
<keyword evidence="3" id="KW-0342">GTP-binding</keyword>
<dbReference type="Pfam" id="PF22740">
    <property type="entry name" value="PapZ_C"/>
    <property type="match status" value="1"/>
</dbReference>
<dbReference type="InterPro" id="IPR053931">
    <property type="entry name" value="RapZ_C"/>
</dbReference>
<dbReference type="GO" id="GO:0005525">
    <property type="term" value="F:GTP binding"/>
    <property type="evidence" value="ECO:0007669"/>
    <property type="project" value="UniProtKB-KW"/>
</dbReference>
<dbReference type="InterPro" id="IPR005337">
    <property type="entry name" value="RapZ-like"/>
</dbReference>
<feature type="domain" description="RapZ-like N-terminal" evidence="4">
    <location>
        <begin position="5"/>
        <end position="155"/>
    </location>
</feature>
<feature type="domain" description="RapZ C-terminal" evidence="5">
    <location>
        <begin position="165"/>
        <end position="284"/>
    </location>
</feature>
<dbReference type="InterPro" id="IPR027417">
    <property type="entry name" value="P-loop_NTPase"/>
</dbReference>
<reference evidence="6" key="1">
    <citation type="journal article" date="2015" name="Nature">
        <title>Complex archaea that bridge the gap between prokaryotes and eukaryotes.</title>
        <authorList>
            <person name="Spang A."/>
            <person name="Saw J.H."/>
            <person name="Jorgensen S.L."/>
            <person name="Zaremba-Niedzwiedzka K."/>
            <person name="Martijn J."/>
            <person name="Lind A.E."/>
            <person name="van Eijk R."/>
            <person name="Schleper C."/>
            <person name="Guy L."/>
            <person name="Ettema T.J."/>
        </authorList>
    </citation>
    <scope>NUCLEOTIDE SEQUENCE</scope>
</reference>
<dbReference type="EMBL" id="LAZR01055051">
    <property type="protein sequence ID" value="KKK77235.1"/>
    <property type="molecule type" value="Genomic_DNA"/>
</dbReference>
<evidence type="ECO:0000256" key="1">
    <source>
        <dbReference type="ARBA" id="ARBA00022741"/>
    </source>
</evidence>
<dbReference type="Pfam" id="PF03668">
    <property type="entry name" value="RapZ-like_N"/>
    <property type="match status" value="1"/>
</dbReference>
<keyword evidence="1" id="KW-0547">Nucleotide-binding</keyword>
<dbReference type="PANTHER" id="PTHR30448">
    <property type="entry name" value="RNASE ADAPTER PROTEIN RAPZ"/>
    <property type="match status" value="1"/>
</dbReference>
<evidence type="ECO:0000256" key="2">
    <source>
        <dbReference type="ARBA" id="ARBA00022840"/>
    </source>
</evidence>
<evidence type="ECO:0000259" key="5">
    <source>
        <dbReference type="Pfam" id="PF22740"/>
    </source>
</evidence>
<keyword evidence="2" id="KW-0067">ATP-binding</keyword>